<evidence type="ECO:0000259" key="7">
    <source>
        <dbReference type="Pfam" id="PF09103"/>
    </source>
</evidence>
<keyword evidence="5" id="KW-0234">DNA repair</keyword>
<evidence type="ECO:0000313" key="10">
    <source>
        <dbReference type="EMBL" id="JAQ09426.1"/>
    </source>
</evidence>
<proteinExistence type="predicted"/>
<evidence type="ECO:0000256" key="4">
    <source>
        <dbReference type="ARBA" id="ARBA00023172"/>
    </source>
</evidence>
<evidence type="ECO:0000259" key="8">
    <source>
        <dbReference type="Pfam" id="PF09104"/>
    </source>
</evidence>
<dbReference type="GO" id="GO:0000724">
    <property type="term" value="P:double-strand break repair via homologous recombination"/>
    <property type="evidence" value="ECO:0007669"/>
    <property type="project" value="InterPro"/>
</dbReference>
<feature type="compositionally biased region" description="Polar residues" evidence="6">
    <location>
        <begin position="30"/>
        <end position="41"/>
    </location>
</feature>
<evidence type="ECO:0000256" key="6">
    <source>
        <dbReference type="SAM" id="MobiDB-lite"/>
    </source>
</evidence>
<name>A0A146LRR7_LYGHE</name>
<dbReference type="PROSITE" id="PS50138">
    <property type="entry name" value="BRCA2_REPEAT"/>
    <property type="match status" value="3"/>
</dbReference>
<dbReference type="Pfam" id="PF21318">
    <property type="entry name" value="BRCA2DBD_OB2"/>
    <property type="match status" value="1"/>
</dbReference>
<evidence type="ECO:0000256" key="1">
    <source>
        <dbReference type="ARBA" id="ARBA00022737"/>
    </source>
</evidence>
<dbReference type="Pfam" id="PF09103">
    <property type="entry name" value="BRCA-2_OB1"/>
    <property type="match status" value="1"/>
</dbReference>
<feature type="domain" description="BRCA2 OB1" evidence="7">
    <location>
        <begin position="965"/>
        <end position="1077"/>
    </location>
</feature>
<feature type="compositionally biased region" description="Polar residues" evidence="6">
    <location>
        <begin position="756"/>
        <end position="775"/>
    </location>
</feature>
<protein>
    <submittedName>
        <fullName evidence="10">Breast cancer type 2 susceptibility</fullName>
    </submittedName>
</protein>
<feature type="region of interest" description="Disordered" evidence="6">
    <location>
        <begin position="281"/>
        <end position="308"/>
    </location>
</feature>
<keyword evidence="1" id="KW-0677">Repeat</keyword>
<dbReference type="SUPFAM" id="SSF81872">
    <property type="entry name" value="BRCA2 helical domain"/>
    <property type="match status" value="1"/>
</dbReference>
<feature type="non-terminal residue" evidence="10">
    <location>
        <position position="1"/>
    </location>
</feature>
<keyword evidence="2" id="KW-0227">DNA damage</keyword>
<dbReference type="Pfam" id="PF09169">
    <property type="entry name" value="BRCA-2_helical"/>
    <property type="match status" value="1"/>
</dbReference>
<dbReference type="PANTHER" id="PTHR11289">
    <property type="entry name" value="BREAST CANCER TYPE 2 SUSCEPTIBILITY PROTEIN BRCA2"/>
    <property type="match status" value="1"/>
</dbReference>
<feature type="compositionally biased region" description="Polar residues" evidence="6">
    <location>
        <begin position="728"/>
        <end position="738"/>
    </location>
</feature>
<dbReference type="InterPro" id="IPR015188">
    <property type="entry name" value="BRCA2_OB_3"/>
</dbReference>
<dbReference type="GO" id="GO:0006355">
    <property type="term" value="P:regulation of DNA-templated transcription"/>
    <property type="evidence" value="ECO:0007669"/>
    <property type="project" value="TreeGrafter"/>
</dbReference>
<feature type="region of interest" description="Disordered" evidence="6">
    <location>
        <begin position="21"/>
        <end position="41"/>
    </location>
</feature>
<keyword evidence="3" id="KW-0238">DNA-binding</keyword>
<feature type="compositionally biased region" description="Basic and acidic residues" evidence="6">
    <location>
        <begin position="739"/>
        <end position="750"/>
    </location>
</feature>
<gene>
    <name evidence="10" type="primary">BRCA2</name>
    <name evidence="10" type="ORF">g.72028</name>
</gene>
<sequence>KTVTISSANLQKAKTLFDQCSSDDVHNKSDSGPLSTKLDNSTSVGVESKFPDCNTFEQSSSVSETVGLRSAITHLSQIGGTTGFSTARGQNVCVSEKGLNFASQLLETLGAEENDLRTEASNESHVSRAVNAKANRYRKSMFQSASGKTTPISTVNLQKAKNLLDSLDWDSSEVTSASEHDKTVTSVEVQAVTESQVECPDLCTPENAALLDNDNELFQAIETPSKGKHVLEGSMSKDLRVSQNNGLVTSCSDQRRELIPSPNDDLAVALHSSPTVFNKSGIGTQKKNCANSSSTLSPTNLQGSPETKALTYGHKSPVCLNGSFMPTPSPRRLEYQKDQKESWSKNIPTSSSCLAAETTSREHVSSADQNSESRILIRPSCISSDENVESALSSNNPQTSLMFFKASSGKAIEPSAASMNKVRSLLGDLIDEEVDSQISSCVDQNDVLNPPTGKLLSNDYLSKGLSCKENSDIMVSEELKTSPQKLERTSLETPDDCVSGDSKIEGTTTFKSAAGKSIDASEESLKRVQALLSDVIDEGVTENCGNSVAADDYKKELSDEFCSPVLLDGSFVEKSGTELLNDNRSLSPALNCSFVGSEKQESFIEMVPITSVTTPIFSIKALKEKVLSSPDWGEFPDLKSSQAALLENQGGTPKENNGLEANRQTKKVEWGEFPEIPNTEVWKLEQNKMCDSDYQQKESSLVRKKSVTEKCGLGFLNQKVKPERPVLTTSMTVNSANTREVERCQDSEASRKRKSVLNTPQSACKKSKPSLSPQEDSSDKLALRKKIREQQCFIVRSKRKQQIQPKPGKLFTAKEGRCRWQLKDLDGELKTLEANHVEVGVSKMVIDITSENSVEYRFCYSRARAQTLNFVEGDIIADSCLLAYSDDNNAGLKETTTAFLTSPHVDPKLIPNGWIKNHYRWIVWKLACTERTFPEQFGRSCLTLENVLLQLKYRYDREIDMVHRSCFKKMLEGDAAPKKLICCVAAVKRNNLDEGESLLELELTDGWYSIWAIIDSEMVDLVKREIVGIGTKLIIHSAELTNCEQGCDPLNVPGNVKLKISTNSVRRVKWFAKMGFTSNNSPIPALLCSVLPNGGLIGQVTAVVARKYPVIYMCKDGDGKTVFRNERSQALFKERQEKIKSDRAEQVYEQVWKEVESRYRKPGKSSTKFSSKAIQNITDPELLFNIMDGSDSEFIQSQLSADQLRLVMHYKDEIMTKMKNEVQKVLQDRLSASEPTPKVTKLLKVRLMDLFTEKHALLTIWRPSEDDLSVLCEGKAYEFFNLIASGTRDKVLQLSSTRQTSFASNGMLELTEDCSRTVTPIRLVDSPGFAPAFGEIDVVGVVVLLKLPERTRGVTVVYLSDLDGHYLSITFWTSLSVS</sequence>
<evidence type="ECO:0000256" key="3">
    <source>
        <dbReference type="ARBA" id="ARBA00023125"/>
    </source>
</evidence>
<dbReference type="GO" id="GO:0003677">
    <property type="term" value="F:DNA binding"/>
    <property type="evidence" value="ECO:0007669"/>
    <property type="project" value="UniProtKB-KW"/>
</dbReference>
<dbReference type="SUPFAM" id="SSF50249">
    <property type="entry name" value="Nucleic acid-binding proteins"/>
    <property type="match status" value="3"/>
</dbReference>
<dbReference type="InterPro" id="IPR015252">
    <property type="entry name" value="BRCA2_hlx"/>
</dbReference>
<feature type="region of interest" description="Disordered" evidence="6">
    <location>
        <begin position="321"/>
        <end position="372"/>
    </location>
</feature>
<dbReference type="Gene3D" id="2.40.50.140">
    <property type="entry name" value="Nucleic acid-binding proteins"/>
    <property type="match status" value="4"/>
</dbReference>
<accession>A0A146LRR7</accession>
<dbReference type="SUPFAM" id="SSF81878">
    <property type="entry name" value="BRCA2 tower domain"/>
    <property type="match status" value="1"/>
</dbReference>
<dbReference type="EMBL" id="GDHC01009203">
    <property type="protein sequence ID" value="JAQ09426.1"/>
    <property type="molecule type" value="Transcribed_RNA"/>
</dbReference>
<dbReference type="Pfam" id="PF00634">
    <property type="entry name" value="BRCA2"/>
    <property type="match status" value="1"/>
</dbReference>
<feature type="region of interest" description="Disordered" evidence="6">
    <location>
        <begin position="728"/>
        <end position="780"/>
    </location>
</feature>
<dbReference type="PANTHER" id="PTHR11289:SF0">
    <property type="entry name" value="BREAST CANCER TYPE 2 SUSCEPTIBILITY PROTEIN"/>
    <property type="match status" value="1"/>
</dbReference>
<evidence type="ECO:0000256" key="5">
    <source>
        <dbReference type="ARBA" id="ARBA00023204"/>
    </source>
</evidence>
<dbReference type="Pfam" id="PF09104">
    <property type="entry name" value="BRCA-2_OB3"/>
    <property type="match status" value="1"/>
</dbReference>
<organism evidence="10">
    <name type="scientific">Lygus hesperus</name>
    <name type="common">Western plant bug</name>
    <dbReference type="NCBI Taxonomy" id="30085"/>
    <lineage>
        <taxon>Eukaryota</taxon>
        <taxon>Metazoa</taxon>
        <taxon>Ecdysozoa</taxon>
        <taxon>Arthropoda</taxon>
        <taxon>Hexapoda</taxon>
        <taxon>Insecta</taxon>
        <taxon>Pterygota</taxon>
        <taxon>Neoptera</taxon>
        <taxon>Paraneoptera</taxon>
        <taxon>Hemiptera</taxon>
        <taxon>Heteroptera</taxon>
        <taxon>Panheteroptera</taxon>
        <taxon>Cimicomorpha</taxon>
        <taxon>Miridae</taxon>
        <taxon>Mirini</taxon>
        <taxon>Lygus</taxon>
    </lineage>
</organism>
<dbReference type="InterPro" id="IPR015525">
    <property type="entry name" value="BRCA2"/>
</dbReference>
<dbReference type="InterPro" id="IPR036315">
    <property type="entry name" value="BRCA2_hlx_sf"/>
</dbReference>
<reference evidence="10" key="1">
    <citation type="journal article" date="2016" name="Gigascience">
        <title>De novo construction of an expanded transcriptome assembly for the western tarnished plant bug, Lygus hesperus.</title>
        <authorList>
            <person name="Tassone E.E."/>
            <person name="Geib S.M."/>
            <person name="Hall B."/>
            <person name="Fabrick J.A."/>
            <person name="Brent C.S."/>
            <person name="Hull J.J."/>
        </authorList>
    </citation>
    <scope>NUCLEOTIDE SEQUENCE</scope>
</reference>
<dbReference type="GO" id="GO:0005634">
    <property type="term" value="C:nucleus"/>
    <property type="evidence" value="ECO:0007669"/>
    <property type="project" value="TreeGrafter"/>
</dbReference>
<evidence type="ECO:0000256" key="2">
    <source>
        <dbReference type="ARBA" id="ARBA00022763"/>
    </source>
</evidence>
<dbReference type="InterPro" id="IPR012340">
    <property type="entry name" value="NA-bd_OB-fold"/>
</dbReference>
<feature type="compositionally biased region" description="Basic and acidic residues" evidence="6">
    <location>
        <begin position="331"/>
        <end position="343"/>
    </location>
</feature>
<feature type="domain" description="Breast cancer type 2 susceptibility protein helical" evidence="9">
    <location>
        <begin position="785"/>
        <end position="960"/>
    </location>
</feature>
<feature type="compositionally biased region" description="Polar residues" evidence="6">
    <location>
        <begin position="281"/>
        <end position="305"/>
    </location>
</feature>
<feature type="compositionally biased region" description="Polar residues" evidence="6">
    <location>
        <begin position="344"/>
        <end position="353"/>
    </location>
</feature>
<keyword evidence="4" id="KW-0233">DNA recombination</keyword>
<dbReference type="InterPro" id="IPR015187">
    <property type="entry name" value="BRCA2_OB_1"/>
</dbReference>
<dbReference type="InterPro" id="IPR002093">
    <property type="entry name" value="BRCA2_repeat"/>
</dbReference>
<evidence type="ECO:0000259" key="9">
    <source>
        <dbReference type="Pfam" id="PF09169"/>
    </source>
</evidence>
<feature type="domain" description="BRCA2 OB3" evidence="8">
    <location>
        <begin position="1316"/>
        <end position="1376"/>
    </location>
</feature>